<evidence type="ECO:0000259" key="1">
    <source>
        <dbReference type="Pfam" id="PF00534"/>
    </source>
</evidence>
<evidence type="ECO:0000259" key="2">
    <source>
        <dbReference type="Pfam" id="PF13439"/>
    </source>
</evidence>
<dbReference type="PANTHER" id="PTHR12526">
    <property type="entry name" value="GLYCOSYLTRANSFERASE"/>
    <property type="match status" value="1"/>
</dbReference>
<dbReference type="RefSeq" id="WP_162558508.1">
    <property type="nucleotide sequence ID" value="NZ_CP029347.1"/>
</dbReference>
<keyword evidence="3" id="KW-0328">Glycosyltransferase</keyword>
<dbReference type="Pfam" id="PF13439">
    <property type="entry name" value="Glyco_transf_4"/>
    <property type="match status" value="1"/>
</dbReference>
<keyword evidence="4" id="KW-1185">Reference proteome</keyword>
<protein>
    <submittedName>
        <fullName evidence="3">Lipopolysaccharide core biosynthesis mannosyltransferase LpcC</fullName>
        <ecNumber evidence="3">2.4.1.-</ecNumber>
    </submittedName>
</protein>
<dbReference type="GO" id="GO:1901135">
    <property type="term" value="P:carbohydrate derivative metabolic process"/>
    <property type="evidence" value="ECO:0007669"/>
    <property type="project" value="UniProtKB-ARBA"/>
</dbReference>
<sequence length="365" mass="40047">MGILEVVQSLDKGGRTVRFCDTVEGLRSQGQTVTAVSLKAPTVNIKLDDVVVLPRKEGLNWRLFFQLARLIRKRRISLIHAHCELSQFYAGVVGRLLGVPVVGTFHRSDVSRYRPSALNWVLKRCLSRFIAVSSERMALIQSQLDLPPDQCAVVHGGTAVGPEPDGEQISAIRQQLSLNQDQFVILSLGHLGAIKGHQDSIQALALAIERGSCAHLYIAGEGSSEEQQRLLELTSVLGLNTRVSFLGQLNNAPQWLTACDIFLLPSREEAFGLVFIEAGAKAKPVIATHVGGIPDIVMDQQTGILVPPASPERIAEAIVKLENDAELCQRLGAAAYQRVATRFSRQHMVSNYLEQFQQLQHEATP</sequence>
<dbReference type="InterPro" id="IPR001296">
    <property type="entry name" value="Glyco_trans_1"/>
</dbReference>
<organism evidence="3 4">
    <name type="scientific">Saliniradius amylolyticus</name>
    <dbReference type="NCBI Taxonomy" id="2183582"/>
    <lineage>
        <taxon>Bacteria</taxon>
        <taxon>Pseudomonadati</taxon>
        <taxon>Pseudomonadota</taxon>
        <taxon>Gammaproteobacteria</taxon>
        <taxon>Alteromonadales</taxon>
        <taxon>Alteromonadaceae</taxon>
        <taxon>Saliniradius</taxon>
    </lineage>
</organism>
<keyword evidence="3" id="KW-0808">Transferase</keyword>
<dbReference type="Gene3D" id="3.40.50.2000">
    <property type="entry name" value="Glycogen Phosphorylase B"/>
    <property type="match status" value="2"/>
</dbReference>
<accession>A0A2S2E1X6</accession>
<dbReference type="PANTHER" id="PTHR12526:SF630">
    <property type="entry name" value="GLYCOSYLTRANSFERASE"/>
    <property type="match status" value="1"/>
</dbReference>
<gene>
    <name evidence="3" type="ORF">HMF8227_01170</name>
</gene>
<name>A0A2S2E1X6_9ALTE</name>
<proteinExistence type="predicted"/>
<dbReference type="SUPFAM" id="SSF53756">
    <property type="entry name" value="UDP-Glycosyltransferase/glycogen phosphorylase"/>
    <property type="match status" value="1"/>
</dbReference>
<feature type="domain" description="Glycosyltransferase subfamily 4-like N-terminal" evidence="2">
    <location>
        <begin position="13"/>
        <end position="157"/>
    </location>
</feature>
<reference evidence="3 4" key="1">
    <citation type="submission" date="2018-05" db="EMBL/GenBank/DDBJ databases">
        <title>Salinimonas sp. HMF8227 Genome sequencing and assembly.</title>
        <authorList>
            <person name="Kang H."/>
            <person name="Kang J."/>
            <person name="Cha I."/>
            <person name="Kim H."/>
            <person name="Joh K."/>
        </authorList>
    </citation>
    <scope>NUCLEOTIDE SEQUENCE [LARGE SCALE GENOMIC DNA]</scope>
    <source>
        <strain evidence="3 4">HMF8227</strain>
    </source>
</reference>
<dbReference type="Pfam" id="PF00534">
    <property type="entry name" value="Glycos_transf_1"/>
    <property type="match status" value="1"/>
</dbReference>
<dbReference type="Proteomes" id="UP000245728">
    <property type="component" value="Chromosome"/>
</dbReference>
<dbReference type="EMBL" id="CP029347">
    <property type="protein sequence ID" value="AWL11651.1"/>
    <property type="molecule type" value="Genomic_DNA"/>
</dbReference>
<dbReference type="GO" id="GO:0016757">
    <property type="term" value="F:glycosyltransferase activity"/>
    <property type="evidence" value="ECO:0007669"/>
    <property type="project" value="UniProtKB-KW"/>
</dbReference>
<evidence type="ECO:0000313" key="4">
    <source>
        <dbReference type="Proteomes" id="UP000245728"/>
    </source>
</evidence>
<dbReference type="CDD" id="cd03801">
    <property type="entry name" value="GT4_PimA-like"/>
    <property type="match status" value="1"/>
</dbReference>
<dbReference type="EC" id="2.4.1.-" evidence="3"/>
<feature type="domain" description="Glycosyl transferase family 1" evidence="1">
    <location>
        <begin position="170"/>
        <end position="338"/>
    </location>
</feature>
<dbReference type="AlphaFoldDB" id="A0A2S2E1X6"/>
<dbReference type="KEGG" id="salh:HMF8227_01170"/>
<dbReference type="InterPro" id="IPR028098">
    <property type="entry name" value="Glyco_trans_4-like_N"/>
</dbReference>
<evidence type="ECO:0000313" key="3">
    <source>
        <dbReference type="EMBL" id="AWL11651.1"/>
    </source>
</evidence>